<protein>
    <submittedName>
        <fullName evidence="6">DNA-binding transcriptional regulator, LysR family</fullName>
    </submittedName>
</protein>
<sequence length="310" mass="32922">MPPDAHRLLVLRALWRTGSMQDAAAALHLTPSAVSQHLSRLEAETGLALVDRTRRGGGRAVGLTAAGHVLAERAEAVSVALAEAGREVQQLRDGSAATVRIGGFATALGRLAVPAIAQTAVSDSGLDIRIVETETEEGLRLLRADALDLLIADRVLSRGQRAGLASHDLIRDRYRVVVPRAWSTRTLAQLMAGVWVAAAPGQRARELLDGMLTDHGVAEPRLDHICTESRTMLALVATGLGAALVPDLTLAYQTTAGITVLDVDQSPGSRTLTAVTRRPPTYAVDQFRKMLQRTASTAHTTTAGVTTVRH</sequence>
<keyword evidence="2" id="KW-0805">Transcription regulation</keyword>
<gene>
    <name evidence="6" type="ORF">SAMN05445060_3339</name>
</gene>
<dbReference type="InterPro" id="IPR005119">
    <property type="entry name" value="LysR_subst-bd"/>
</dbReference>
<dbReference type="SUPFAM" id="SSF46785">
    <property type="entry name" value="Winged helix' DNA-binding domain"/>
    <property type="match status" value="1"/>
</dbReference>
<evidence type="ECO:0000313" key="6">
    <source>
        <dbReference type="EMBL" id="SIS18481.1"/>
    </source>
</evidence>
<reference evidence="6 7" key="1">
    <citation type="submission" date="2017-01" db="EMBL/GenBank/DDBJ databases">
        <authorList>
            <person name="Mah S.A."/>
            <person name="Swanson W.J."/>
            <person name="Moy G.W."/>
            <person name="Vacquier V.D."/>
        </authorList>
    </citation>
    <scope>NUCLEOTIDE SEQUENCE [LARGE SCALE GENOMIC DNA]</scope>
    <source>
        <strain evidence="6 7">CPCC 203464</strain>
    </source>
</reference>
<dbReference type="AlphaFoldDB" id="A0A1N7H0Y4"/>
<keyword evidence="4" id="KW-0804">Transcription</keyword>
<evidence type="ECO:0000313" key="7">
    <source>
        <dbReference type="Proteomes" id="UP000186218"/>
    </source>
</evidence>
<evidence type="ECO:0000259" key="5">
    <source>
        <dbReference type="PROSITE" id="PS50931"/>
    </source>
</evidence>
<dbReference type="PANTHER" id="PTHR30126">
    <property type="entry name" value="HTH-TYPE TRANSCRIPTIONAL REGULATOR"/>
    <property type="match status" value="1"/>
</dbReference>
<keyword evidence="3 6" id="KW-0238">DNA-binding</keyword>
<evidence type="ECO:0000256" key="2">
    <source>
        <dbReference type="ARBA" id="ARBA00023015"/>
    </source>
</evidence>
<dbReference type="InterPro" id="IPR036390">
    <property type="entry name" value="WH_DNA-bd_sf"/>
</dbReference>
<dbReference type="InterPro" id="IPR011991">
    <property type="entry name" value="ArsR-like_HTH"/>
</dbReference>
<feature type="domain" description="HTH lysR-type" evidence="5">
    <location>
        <begin position="3"/>
        <end position="61"/>
    </location>
</feature>
<dbReference type="SUPFAM" id="SSF53850">
    <property type="entry name" value="Periplasmic binding protein-like II"/>
    <property type="match status" value="1"/>
</dbReference>
<evidence type="ECO:0000256" key="1">
    <source>
        <dbReference type="ARBA" id="ARBA00009437"/>
    </source>
</evidence>
<dbReference type="OrthoDB" id="4131546at2"/>
<dbReference type="Proteomes" id="UP000186218">
    <property type="component" value="Unassembled WGS sequence"/>
</dbReference>
<dbReference type="InterPro" id="IPR036388">
    <property type="entry name" value="WH-like_DNA-bd_sf"/>
</dbReference>
<dbReference type="GO" id="GO:0003700">
    <property type="term" value="F:DNA-binding transcription factor activity"/>
    <property type="evidence" value="ECO:0007669"/>
    <property type="project" value="InterPro"/>
</dbReference>
<dbReference type="RefSeq" id="WP_076481783.1">
    <property type="nucleotide sequence ID" value="NZ_FTNT01000011.1"/>
</dbReference>
<dbReference type="Gene3D" id="3.40.190.10">
    <property type="entry name" value="Periplasmic binding protein-like II"/>
    <property type="match status" value="2"/>
</dbReference>
<dbReference type="CDD" id="cd00090">
    <property type="entry name" value="HTH_ARSR"/>
    <property type="match status" value="1"/>
</dbReference>
<dbReference type="GO" id="GO:0000976">
    <property type="term" value="F:transcription cis-regulatory region binding"/>
    <property type="evidence" value="ECO:0007669"/>
    <property type="project" value="TreeGrafter"/>
</dbReference>
<dbReference type="STRING" id="1344003.SAMN05445060_3339"/>
<dbReference type="Gene3D" id="1.10.10.10">
    <property type="entry name" value="Winged helix-like DNA-binding domain superfamily/Winged helix DNA-binding domain"/>
    <property type="match status" value="1"/>
</dbReference>
<evidence type="ECO:0000256" key="4">
    <source>
        <dbReference type="ARBA" id="ARBA00023163"/>
    </source>
</evidence>
<dbReference type="InterPro" id="IPR000847">
    <property type="entry name" value="LysR_HTH_N"/>
</dbReference>
<dbReference type="EMBL" id="FTNT01000011">
    <property type="protein sequence ID" value="SIS18481.1"/>
    <property type="molecule type" value="Genomic_DNA"/>
</dbReference>
<dbReference type="PANTHER" id="PTHR30126:SF40">
    <property type="entry name" value="HTH-TYPE TRANSCRIPTIONAL REGULATOR GLTR"/>
    <property type="match status" value="1"/>
</dbReference>
<dbReference type="Pfam" id="PF03466">
    <property type="entry name" value="LysR_substrate"/>
    <property type="match status" value="1"/>
</dbReference>
<accession>A0A1N7H0Y4</accession>
<keyword evidence="7" id="KW-1185">Reference proteome</keyword>
<dbReference type="PROSITE" id="PS50931">
    <property type="entry name" value="HTH_LYSR"/>
    <property type="match status" value="1"/>
</dbReference>
<proteinExistence type="inferred from homology"/>
<dbReference type="Pfam" id="PF00126">
    <property type="entry name" value="HTH_1"/>
    <property type="match status" value="1"/>
</dbReference>
<evidence type="ECO:0000256" key="3">
    <source>
        <dbReference type="ARBA" id="ARBA00023125"/>
    </source>
</evidence>
<name>A0A1N7H0Y4_9NOCA</name>
<comment type="similarity">
    <text evidence="1">Belongs to the LysR transcriptional regulatory family.</text>
</comment>
<organism evidence="6 7">
    <name type="scientific">Williamsia sterculiae</name>
    <dbReference type="NCBI Taxonomy" id="1344003"/>
    <lineage>
        <taxon>Bacteria</taxon>
        <taxon>Bacillati</taxon>
        <taxon>Actinomycetota</taxon>
        <taxon>Actinomycetes</taxon>
        <taxon>Mycobacteriales</taxon>
        <taxon>Nocardiaceae</taxon>
        <taxon>Williamsia</taxon>
    </lineage>
</organism>